<proteinExistence type="predicted"/>
<keyword evidence="3" id="KW-1185">Reference proteome</keyword>
<organism evidence="2 3">
    <name type="scientific">Faecalibacter bovis</name>
    <dbReference type="NCBI Taxonomy" id="2898187"/>
    <lineage>
        <taxon>Bacteria</taxon>
        <taxon>Pseudomonadati</taxon>
        <taxon>Bacteroidota</taxon>
        <taxon>Flavobacteriia</taxon>
        <taxon>Flavobacteriales</taxon>
        <taxon>Weeksellaceae</taxon>
        <taxon>Faecalibacter</taxon>
    </lineage>
</organism>
<keyword evidence="1" id="KW-1133">Transmembrane helix</keyword>
<evidence type="ECO:0000313" key="3">
    <source>
        <dbReference type="Proteomes" id="UP000672011"/>
    </source>
</evidence>
<reference evidence="2 3" key="1">
    <citation type="journal article" date="2021" name="Int. J. Syst. Evol. Microbiol.">
        <title>Faecalibacter bovis sp. nov., isolated from cow faeces.</title>
        <authorList>
            <person name="Li F."/>
            <person name="Zhao W."/>
            <person name="Hong Q."/>
            <person name="Shao Q."/>
            <person name="Song J."/>
            <person name="Yang S."/>
        </authorList>
    </citation>
    <scope>NUCLEOTIDE SEQUENCE [LARGE SCALE GENOMIC DNA]</scope>
    <source>
        <strain evidence="2 3">ZY171143</strain>
    </source>
</reference>
<gene>
    <name evidence="2" type="ORF">J9309_10150</name>
</gene>
<dbReference type="RefSeq" id="WP_230475769.1">
    <property type="nucleotide sequence ID" value="NZ_CP072842.1"/>
</dbReference>
<evidence type="ECO:0000313" key="2">
    <source>
        <dbReference type="EMBL" id="QTV05144.1"/>
    </source>
</evidence>
<accession>A0ABX7XB77</accession>
<evidence type="ECO:0000256" key="1">
    <source>
        <dbReference type="SAM" id="Phobius"/>
    </source>
</evidence>
<keyword evidence="1" id="KW-0472">Membrane</keyword>
<dbReference type="Proteomes" id="UP000672011">
    <property type="component" value="Chromosome"/>
</dbReference>
<sequence>MKKRNPIFLILGLVFFILAITTKNYFYIVPAILFMIAGLLQNKKGNTNS</sequence>
<feature type="transmembrane region" description="Helical" evidence="1">
    <location>
        <begin position="7"/>
        <end position="40"/>
    </location>
</feature>
<keyword evidence="1" id="KW-0812">Transmembrane</keyword>
<reference evidence="3" key="2">
    <citation type="submission" date="2021-04" db="EMBL/GenBank/DDBJ databases">
        <title>Taxonomy of Flavobacteriaceae bacterium ZY171143.</title>
        <authorList>
            <person name="Li F."/>
        </authorList>
    </citation>
    <scope>NUCLEOTIDE SEQUENCE [LARGE SCALE GENOMIC DNA]</scope>
    <source>
        <strain evidence="3">ZY171143</strain>
    </source>
</reference>
<dbReference type="EMBL" id="CP072842">
    <property type="protein sequence ID" value="QTV05144.1"/>
    <property type="molecule type" value="Genomic_DNA"/>
</dbReference>
<protein>
    <submittedName>
        <fullName evidence="2">Uncharacterized protein</fullName>
    </submittedName>
</protein>
<name>A0ABX7XB77_9FLAO</name>